<evidence type="ECO:0000256" key="4">
    <source>
        <dbReference type="ARBA" id="ARBA00022576"/>
    </source>
</evidence>
<accession>A0A1Y3GB16</accession>
<comment type="similarity">
    <text evidence="2 7">Belongs to the class-I pyridoxal-phosphate-dependent aminotransferase family.</text>
</comment>
<reference evidence="9 10" key="1">
    <citation type="submission" date="2016-12" db="EMBL/GenBank/DDBJ databases">
        <title>Discovery of methanogenic haloarchaea.</title>
        <authorList>
            <person name="Sorokin D.Y."/>
            <person name="Makarova K.S."/>
            <person name="Abbas B."/>
            <person name="Ferrer M."/>
            <person name="Golyshin P.N."/>
        </authorList>
    </citation>
    <scope>NUCLEOTIDE SEQUENCE [LARGE SCALE GENOMIC DNA]</scope>
    <source>
        <strain evidence="9">AMET1</strain>
    </source>
</reference>
<dbReference type="Proteomes" id="UP000195137">
    <property type="component" value="Unassembled WGS sequence"/>
</dbReference>
<evidence type="ECO:0000256" key="2">
    <source>
        <dbReference type="ARBA" id="ARBA00007441"/>
    </source>
</evidence>
<comment type="cofactor">
    <cofactor evidence="1 7">
        <name>pyridoxal 5'-phosphate</name>
        <dbReference type="ChEBI" id="CHEBI:597326"/>
    </cofactor>
</comment>
<dbReference type="GO" id="GO:0030170">
    <property type="term" value="F:pyridoxal phosphate binding"/>
    <property type="evidence" value="ECO:0007669"/>
    <property type="project" value="InterPro"/>
</dbReference>
<dbReference type="EC" id="2.6.1.-" evidence="7"/>
<dbReference type="Gene3D" id="3.90.1150.10">
    <property type="entry name" value="Aspartate Aminotransferase, domain 1"/>
    <property type="match status" value="1"/>
</dbReference>
<comment type="caution">
    <text evidence="9">The sequence shown here is derived from an EMBL/GenBank/DDBJ whole genome shotgun (WGS) entry which is preliminary data.</text>
</comment>
<evidence type="ECO:0000313" key="9">
    <source>
        <dbReference type="EMBL" id="OUJ18651.1"/>
    </source>
</evidence>
<dbReference type="RefSeq" id="WP_086636722.1">
    <property type="nucleotide sequence ID" value="NZ_MRZU01000003.1"/>
</dbReference>
<evidence type="ECO:0000256" key="1">
    <source>
        <dbReference type="ARBA" id="ARBA00001933"/>
    </source>
</evidence>
<evidence type="ECO:0000259" key="8">
    <source>
        <dbReference type="Pfam" id="PF00155"/>
    </source>
</evidence>
<gene>
    <name evidence="9" type="ORF">AMET1_0297</name>
</gene>
<dbReference type="AlphaFoldDB" id="A0A1Y3GB16"/>
<keyword evidence="6" id="KW-0663">Pyridoxal phosphate</keyword>
<evidence type="ECO:0000256" key="6">
    <source>
        <dbReference type="ARBA" id="ARBA00022898"/>
    </source>
</evidence>
<dbReference type="InterPro" id="IPR015424">
    <property type="entry name" value="PyrdxlP-dep_Trfase"/>
</dbReference>
<name>A0A1Y3GB16_9EURY</name>
<dbReference type="GO" id="GO:0008483">
    <property type="term" value="F:transaminase activity"/>
    <property type="evidence" value="ECO:0007669"/>
    <property type="project" value="UniProtKB-KW"/>
</dbReference>
<keyword evidence="4 7" id="KW-0032">Aminotransferase</keyword>
<sequence length="373" mass="42055">MKKYSKRIEKLKPSGIRELFDQVGPETVNLGIGEPDYQTPEYIKKAGIRAINDGYTTYTPNKGLPTLRKAITNYLTKYDIKTNPERIIVTSGASEALHLATQTYINNGDHVLIPDPGFVSYRPLTKIAGGKPKPLPLKPQDNFKINPETLKEKITQKTKVLFLNSPSNPTGAINNPKDIKATTEIAKDHNITIISDEVYSEIIYEDKHTSPAKYNPNIITINGMSKTYAMTGWRIGYITAPKQDINQMLKIHQYIQACAPSISQKAAATALNKDTKFIQKTIEKLKQKRNLIYEGLKNTEIKLNKPEGSFYAYPDTSKKGTDKQVTKKLLENNIITIPGRNFGTQKTNQNHIRISYATNKKDLKKFIKTIQKI</sequence>
<dbReference type="InterPro" id="IPR004838">
    <property type="entry name" value="NHTrfase_class1_PyrdxlP-BS"/>
</dbReference>
<dbReference type="InterPro" id="IPR050596">
    <property type="entry name" value="AspAT/PAT-like"/>
</dbReference>
<proteinExistence type="inferred from homology"/>
<dbReference type="InterPro" id="IPR015422">
    <property type="entry name" value="PyrdxlP-dep_Trfase_small"/>
</dbReference>
<dbReference type="FunFam" id="3.40.640.10:FF:000033">
    <property type="entry name" value="Aspartate aminotransferase"/>
    <property type="match status" value="1"/>
</dbReference>
<dbReference type="Pfam" id="PF00155">
    <property type="entry name" value="Aminotran_1_2"/>
    <property type="match status" value="1"/>
</dbReference>
<feature type="domain" description="Aminotransferase class I/classII large" evidence="8">
    <location>
        <begin position="27"/>
        <end position="370"/>
    </location>
</feature>
<dbReference type="EMBL" id="MRZU01000003">
    <property type="protein sequence ID" value="OUJ18651.1"/>
    <property type="molecule type" value="Genomic_DNA"/>
</dbReference>
<dbReference type="SUPFAM" id="SSF53383">
    <property type="entry name" value="PLP-dependent transferases"/>
    <property type="match status" value="1"/>
</dbReference>
<dbReference type="InterPro" id="IPR004839">
    <property type="entry name" value="Aminotransferase_I/II_large"/>
</dbReference>
<evidence type="ECO:0000313" key="10">
    <source>
        <dbReference type="Proteomes" id="UP000195137"/>
    </source>
</evidence>
<dbReference type="GO" id="GO:0006520">
    <property type="term" value="P:amino acid metabolic process"/>
    <property type="evidence" value="ECO:0007669"/>
    <property type="project" value="InterPro"/>
</dbReference>
<evidence type="ECO:0000256" key="3">
    <source>
        <dbReference type="ARBA" id="ARBA00011738"/>
    </source>
</evidence>
<comment type="subunit">
    <text evidence="3">Homodimer.</text>
</comment>
<dbReference type="CDD" id="cd00609">
    <property type="entry name" value="AAT_like"/>
    <property type="match status" value="1"/>
</dbReference>
<organism evidence="9 10">
    <name type="scientific">Methanonatronarchaeum thermophilum</name>
    <dbReference type="NCBI Taxonomy" id="1927129"/>
    <lineage>
        <taxon>Archaea</taxon>
        <taxon>Methanobacteriati</taxon>
        <taxon>Methanobacteriota</taxon>
        <taxon>Methanonatronarchaeia</taxon>
        <taxon>Methanonatronarchaeales</taxon>
        <taxon>Methanonatronarchaeaceae</taxon>
        <taxon>Methanonatronarchaeum</taxon>
    </lineage>
</organism>
<keyword evidence="10" id="KW-1185">Reference proteome</keyword>
<protein>
    <recommendedName>
        <fullName evidence="7">Aminotransferase</fullName>
        <ecNumber evidence="7">2.6.1.-</ecNumber>
    </recommendedName>
</protein>
<dbReference type="PANTHER" id="PTHR46383:SF3">
    <property type="entry name" value="ASPARTATE AMINOTRANSFERASE-RELATED"/>
    <property type="match status" value="1"/>
</dbReference>
<dbReference type="Gene3D" id="3.40.640.10">
    <property type="entry name" value="Type I PLP-dependent aspartate aminotransferase-like (Major domain)"/>
    <property type="match status" value="1"/>
</dbReference>
<keyword evidence="5 7" id="KW-0808">Transferase</keyword>
<dbReference type="InterPro" id="IPR015421">
    <property type="entry name" value="PyrdxlP-dep_Trfase_major"/>
</dbReference>
<dbReference type="PROSITE" id="PS00105">
    <property type="entry name" value="AA_TRANSFER_CLASS_1"/>
    <property type="match status" value="1"/>
</dbReference>
<dbReference type="PANTHER" id="PTHR46383">
    <property type="entry name" value="ASPARTATE AMINOTRANSFERASE"/>
    <property type="match status" value="1"/>
</dbReference>
<evidence type="ECO:0000256" key="5">
    <source>
        <dbReference type="ARBA" id="ARBA00022679"/>
    </source>
</evidence>
<evidence type="ECO:0000256" key="7">
    <source>
        <dbReference type="RuleBase" id="RU000481"/>
    </source>
</evidence>
<dbReference type="OrthoDB" id="372018at2157"/>